<dbReference type="AlphaFoldDB" id="A0A0U1NPQ8"/>
<evidence type="ECO:0000313" key="1">
    <source>
        <dbReference type="EMBL" id="CRK76750.1"/>
    </source>
</evidence>
<accession>A0A0U1NPQ8</accession>
<dbReference type="OrthoDB" id="9868263at2"/>
<sequence>MNDITTYLSPLITDLAGSAAPLPPDTEPEIAKLNKLRQLLYAQLGRESRYNMHVMQDHALDEPVRILELETDVLAFIHKQALPVSVLFECEVDAQYLWRIASRYPAFHKKLLELKTKHQLLEEAYRHIKVAKLKAICEEPLGDVAYVQALIGLLELALSEVHD</sequence>
<organism evidence="1 2">
    <name type="scientific">Nereida ignava</name>
    <dbReference type="NCBI Taxonomy" id="282199"/>
    <lineage>
        <taxon>Bacteria</taxon>
        <taxon>Pseudomonadati</taxon>
        <taxon>Pseudomonadota</taxon>
        <taxon>Alphaproteobacteria</taxon>
        <taxon>Rhodobacterales</taxon>
        <taxon>Roseobacteraceae</taxon>
        <taxon>Nereida</taxon>
    </lineage>
</organism>
<keyword evidence="2" id="KW-1185">Reference proteome</keyword>
<gene>
    <name evidence="1" type="ORF">NIG5292_02817</name>
</gene>
<protein>
    <submittedName>
        <fullName evidence="1">Uncharacterized protein</fullName>
    </submittedName>
</protein>
<dbReference type="EMBL" id="CVQV01000036">
    <property type="protein sequence ID" value="CRK76750.1"/>
    <property type="molecule type" value="Genomic_DNA"/>
</dbReference>
<reference evidence="1 2" key="1">
    <citation type="submission" date="2015-04" db="EMBL/GenBank/DDBJ databases">
        <authorList>
            <person name="Syromyatnikov M.Y."/>
            <person name="Popov V.N."/>
        </authorList>
    </citation>
    <scope>NUCLEOTIDE SEQUENCE [LARGE SCALE GENOMIC DNA]</scope>
    <source>
        <strain evidence="1 2">CECT 5292</strain>
    </source>
</reference>
<dbReference type="RefSeq" id="WP_048600136.1">
    <property type="nucleotide sequence ID" value="NZ_CVPC01000036.1"/>
</dbReference>
<proteinExistence type="predicted"/>
<name>A0A0U1NPQ8_9RHOB</name>
<evidence type="ECO:0000313" key="2">
    <source>
        <dbReference type="Proteomes" id="UP000048949"/>
    </source>
</evidence>
<dbReference type="Proteomes" id="UP000048949">
    <property type="component" value="Unassembled WGS sequence"/>
</dbReference>